<sequence length="162" mass="18139">MLTRSIYSPPPSTKRPTTDYTNGQILDAKLAKRARTAELEKSDEPSPASSPDQEPSQPDQPTEEEGIPSKEHPALTTTVTNNNLRAERRREEERKAHALEKKQSLSLQQPYKSASRAEHAAYDSISPNDETIIAWIIRQCISDSTFYDSALSRSRSPKVAVF</sequence>
<feature type="compositionally biased region" description="Basic and acidic residues" evidence="1">
    <location>
        <begin position="35"/>
        <end position="44"/>
    </location>
</feature>
<evidence type="ECO:0000313" key="3">
    <source>
        <dbReference type="Proteomes" id="UP000800200"/>
    </source>
</evidence>
<dbReference type="Proteomes" id="UP000800200">
    <property type="component" value="Unassembled WGS sequence"/>
</dbReference>
<proteinExistence type="predicted"/>
<dbReference type="AlphaFoldDB" id="A0A6A6DY62"/>
<reference evidence="2" key="1">
    <citation type="journal article" date="2020" name="Stud. Mycol.">
        <title>101 Dothideomycetes genomes: a test case for predicting lifestyles and emergence of pathogens.</title>
        <authorList>
            <person name="Haridas S."/>
            <person name="Albert R."/>
            <person name="Binder M."/>
            <person name="Bloem J."/>
            <person name="Labutti K."/>
            <person name="Salamov A."/>
            <person name="Andreopoulos B."/>
            <person name="Baker S."/>
            <person name="Barry K."/>
            <person name="Bills G."/>
            <person name="Bluhm B."/>
            <person name="Cannon C."/>
            <person name="Castanera R."/>
            <person name="Culley D."/>
            <person name="Daum C."/>
            <person name="Ezra D."/>
            <person name="Gonzalez J."/>
            <person name="Henrissat B."/>
            <person name="Kuo A."/>
            <person name="Liang C."/>
            <person name="Lipzen A."/>
            <person name="Lutzoni F."/>
            <person name="Magnuson J."/>
            <person name="Mondo S."/>
            <person name="Nolan M."/>
            <person name="Ohm R."/>
            <person name="Pangilinan J."/>
            <person name="Park H.-J."/>
            <person name="Ramirez L."/>
            <person name="Alfaro M."/>
            <person name="Sun H."/>
            <person name="Tritt A."/>
            <person name="Yoshinaga Y."/>
            <person name="Zwiers L.-H."/>
            <person name="Turgeon B."/>
            <person name="Goodwin S."/>
            <person name="Spatafora J."/>
            <person name="Crous P."/>
            <person name="Grigoriev I."/>
        </authorList>
    </citation>
    <scope>NUCLEOTIDE SEQUENCE</scope>
    <source>
        <strain evidence="2">CBS 207.26</strain>
    </source>
</reference>
<feature type="compositionally biased region" description="Polar residues" evidence="1">
    <location>
        <begin position="14"/>
        <end position="24"/>
    </location>
</feature>
<dbReference type="OrthoDB" id="3795305at2759"/>
<evidence type="ECO:0000256" key="1">
    <source>
        <dbReference type="SAM" id="MobiDB-lite"/>
    </source>
</evidence>
<organism evidence="2 3">
    <name type="scientific">Zopfia rhizophila CBS 207.26</name>
    <dbReference type="NCBI Taxonomy" id="1314779"/>
    <lineage>
        <taxon>Eukaryota</taxon>
        <taxon>Fungi</taxon>
        <taxon>Dikarya</taxon>
        <taxon>Ascomycota</taxon>
        <taxon>Pezizomycotina</taxon>
        <taxon>Dothideomycetes</taxon>
        <taxon>Dothideomycetes incertae sedis</taxon>
        <taxon>Zopfiaceae</taxon>
        <taxon>Zopfia</taxon>
    </lineage>
</organism>
<keyword evidence="3" id="KW-1185">Reference proteome</keyword>
<evidence type="ECO:0000313" key="2">
    <source>
        <dbReference type="EMBL" id="KAF2184504.1"/>
    </source>
</evidence>
<protein>
    <submittedName>
        <fullName evidence="2">Uncharacterized protein</fullName>
    </submittedName>
</protein>
<dbReference type="EMBL" id="ML994637">
    <property type="protein sequence ID" value="KAF2184504.1"/>
    <property type="molecule type" value="Genomic_DNA"/>
</dbReference>
<accession>A0A6A6DY62</accession>
<feature type="compositionally biased region" description="Low complexity" evidence="1">
    <location>
        <begin position="45"/>
        <end position="60"/>
    </location>
</feature>
<name>A0A6A6DY62_9PEZI</name>
<gene>
    <name evidence="2" type="ORF">K469DRAFT_688526</name>
</gene>
<feature type="region of interest" description="Disordered" evidence="1">
    <location>
        <begin position="1"/>
        <end position="116"/>
    </location>
</feature>
<feature type="compositionally biased region" description="Basic and acidic residues" evidence="1">
    <location>
        <begin position="85"/>
        <end position="103"/>
    </location>
</feature>